<dbReference type="GO" id="GO:0003724">
    <property type="term" value="F:RNA helicase activity"/>
    <property type="evidence" value="ECO:0007669"/>
    <property type="project" value="UniProtKB-EC"/>
</dbReference>
<dbReference type="GO" id="GO:0070124">
    <property type="term" value="P:mitochondrial translational initiation"/>
    <property type="evidence" value="ECO:0007669"/>
    <property type="project" value="EnsemblFungi"/>
</dbReference>
<keyword evidence="11" id="KW-1185">Reference proteome</keyword>
<dbReference type="GO" id="GO:0016787">
    <property type="term" value="F:hydrolase activity"/>
    <property type="evidence" value="ECO:0007669"/>
    <property type="project" value="UniProtKB-KW"/>
</dbReference>
<comment type="domain">
    <text evidence="6">The Q motif is unique to and characteristic of the DEAD box family of RNA helicases and controls ATP binding and hydrolysis.</text>
</comment>
<dbReference type="SMART" id="SM00490">
    <property type="entry name" value="HELICc"/>
    <property type="match status" value="1"/>
</dbReference>
<dbReference type="GO" id="GO:0000963">
    <property type="term" value="P:mitochondrial RNA processing"/>
    <property type="evidence" value="ECO:0007669"/>
    <property type="project" value="EnsemblFungi"/>
</dbReference>
<feature type="region of interest" description="Disordered" evidence="7">
    <location>
        <begin position="610"/>
        <end position="658"/>
    </location>
</feature>
<dbReference type="EMBL" id="CP002500">
    <property type="protein sequence ID" value="AET39242.1"/>
    <property type="molecule type" value="Genomic_DNA"/>
</dbReference>
<evidence type="ECO:0000256" key="5">
    <source>
        <dbReference type="ARBA" id="ARBA00022884"/>
    </source>
</evidence>
<dbReference type="GO" id="GO:0051880">
    <property type="term" value="F:G-quadruplex DNA binding"/>
    <property type="evidence" value="ECO:0007669"/>
    <property type="project" value="EnsemblFungi"/>
</dbReference>
<evidence type="ECO:0000259" key="9">
    <source>
        <dbReference type="PROSITE" id="PS51194"/>
    </source>
</evidence>
<comment type="catalytic activity">
    <reaction evidence="6">
        <text>ATP + H2O = ADP + phosphate + H(+)</text>
        <dbReference type="Rhea" id="RHEA:13065"/>
        <dbReference type="ChEBI" id="CHEBI:15377"/>
        <dbReference type="ChEBI" id="CHEBI:15378"/>
        <dbReference type="ChEBI" id="CHEBI:30616"/>
        <dbReference type="ChEBI" id="CHEBI:43474"/>
        <dbReference type="ChEBI" id="CHEBI:456216"/>
        <dbReference type="EC" id="3.6.4.13"/>
    </reaction>
</comment>
<feature type="compositionally biased region" description="Low complexity" evidence="7">
    <location>
        <begin position="45"/>
        <end position="64"/>
    </location>
</feature>
<gene>
    <name evidence="10" type="ordered locus">Ecym_4165</name>
</gene>
<dbReference type="HOGENOM" id="CLU_003041_26_6_1"/>
<dbReference type="GeneID" id="11472453"/>
<organism evidence="10 11">
    <name type="scientific">Eremothecium cymbalariae (strain CBS 270.75 / DBVPG 7215 / KCTC 17166 / NRRL Y-17582)</name>
    <name type="common">Yeast</name>
    <dbReference type="NCBI Taxonomy" id="931890"/>
    <lineage>
        <taxon>Eukaryota</taxon>
        <taxon>Fungi</taxon>
        <taxon>Dikarya</taxon>
        <taxon>Ascomycota</taxon>
        <taxon>Saccharomycotina</taxon>
        <taxon>Saccharomycetes</taxon>
        <taxon>Saccharomycetales</taxon>
        <taxon>Saccharomycetaceae</taxon>
        <taxon>Eremothecium</taxon>
    </lineage>
</organism>
<feature type="region of interest" description="Disordered" evidence="7">
    <location>
        <begin position="45"/>
        <end position="77"/>
    </location>
</feature>
<dbReference type="KEGG" id="erc:Ecym_4165"/>
<evidence type="ECO:0000256" key="3">
    <source>
        <dbReference type="ARBA" id="ARBA00022806"/>
    </source>
</evidence>
<dbReference type="InterPro" id="IPR027417">
    <property type="entry name" value="P-loop_NTPase"/>
</dbReference>
<evidence type="ECO:0000256" key="2">
    <source>
        <dbReference type="ARBA" id="ARBA00022801"/>
    </source>
</evidence>
<evidence type="ECO:0000313" key="11">
    <source>
        <dbReference type="Proteomes" id="UP000006790"/>
    </source>
</evidence>
<dbReference type="GO" id="GO:0006392">
    <property type="term" value="P:transcription elongation by mitochondrial RNA polymerase"/>
    <property type="evidence" value="ECO:0007669"/>
    <property type="project" value="EnsemblFungi"/>
</dbReference>
<name>G8JT89_ERECY</name>
<dbReference type="OrthoDB" id="193716at2759"/>
<dbReference type="eggNOG" id="KOG0342">
    <property type="taxonomic scope" value="Eukaryota"/>
</dbReference>
<dbReference type="PROSITE" id="PS51194">
    <property type="entry name" value="HELICASE_CTER"/>
    <property type="match status" value="1"/>
</dbReference>
<dbReference type="GO" id="GO:0070125">
    <property type="term" value="P:mitochondrial translational elongation"/>
    <property type="evidence" value="ECO:0007669"/>
    <property type="project" value="EnsemblFungi"/>
</dbReference>
<keyword evidence="4 6" id="KW-0067">ATP-binding</keyword>
<evidence type="ECO:0000259" key="8">
    <source>
        <dbReference type="PROSITE" id="PS51192"/>
    </source>
</evidence>
<dbReference type="GO" id="GO:0005761">
    <property type="term" value="C:mitochondrial ribosome"/>
    <property type="evidence" value="ECO:0007669"/>
    <property type="project" value="EnsemblFungi"/>
</dbReference>
<evidence type="ECO:0000313" key="10">
    <source>
        <dbReference type="EMBL" id="AET39242.1"/>
    </source>
</evidence>
<dbReference type="GO" id="GO:0034337">
    <property type="term" value="P:RNA folding"/>
    <property type="evidence" value="ECO:0007669"/>
    <property type="project" value="EnsemblFungi"/>
</dbReference>
<dbReference type="AlphaFoldDB" id="G8JT89"/>
<feature type="domain" description="Helicase ATP-binding" evidence="8">
    <location>
        <begin position="147"/>
        <end position="334"/>
    </location>
</feature>
<dbReference type="GO" id="GO:0000373">
    <property type="term" value="P:Group II intron splicing"/>
    <property type="evidence" value="ECO:0007669"/>
    <property type="project" value="EnsemblFungi"/>
</dbReference>
<dbReference type="GO" id="GO:0033592">
    <property type="term" value="F:RNA strand annealing activity"/>
    <property type="evidence" value="ECO:0007669"/>
    <property type="project" value="EnsemblFungi"/>
</dbReference>
<dbReference type="PANTHER" id="PTHR24031">
    <property type="entry name" value="RNA HELICASE"/>
    <property type="match status" value="1"/>
</dbReference>
<dbReference type="GO" id="GO:0005524">
    <property type="term" value="F:ATP binding"/>
    <property type="evidence" value="ECO:0007669"/>
    <property type="project" value="UniProtKB-UniRule"/>
</dbReference>
<accession>G8JT89</accession>
<keyword evidence="2 6" id="KW-0378">Hydrolase</keyword>
<dbReference type="InParanoid" id="G8JT89"/>
<dbReference type="OMA" id="AHEKIDQ"/>
<dbReference type="Pfam" id="PF00270">
    <property type="entry name" value="DEAD"/>
    <property type="match status" value="1"/>
</dbReference>
<keyword evidence="5 6" id="KW-0694">RNA-binding</keyword>
<dbReference type="Gene3D" id="3.40.50.300">
    <property type="entry name" value="P-loop containing nucleotide triphosphate hydrolases"/>
    <property type="match status" value="2"/>
</dbReference>
<comment type="function">
    <text evidence="6">RNA helicase.</text>
</comment>
<dbReference type="InterPro" id="IPR011545">
    <property type="entry name" value="DEAD/DEAH_box_helicase_dom"/>
</dbReference>
<proteinExistence type="inferred from homology"/>
<keyword evidence="1 6" id="KW-0547">Nucleotide-binding</keyword>
<dbReference type="SUPFAM" id="SSF52540">
    <property type="entry name" value="P-loop containing nucleoside triphosphate hydrolases"/>
    <property type="match status" value="1"/>
</dbReference>
<dbReference type="FunCoup" id="G8JT89">
    <property type="interactions" value="221"/>
</dbReference>
<dbReference type="EC" id="3.6.4.13" evidence="6"/>
<dbReference type="Proteomes" id="UP000006790">
    <property type="component" value="Chromosome 4"/>
</dbReference>
<evidence type="ECO:0000256" key="6">
    <source>
        <dbReference type="RuleBase" id="RU365068"/>
    </source>
</evidence>
<dbReference type="GO" id="GO:0000372">
    <property type="term" value="P:Group I intron splicing"/>
    <property type="evidence" value="ECO:0007669"/>
    <property type="project" value="EnsemblFungi"/>
</dbReference>
<feature type="compositionally biased region" description="Polar residues" evidence="7">
    <location>
        <begin position="638"/>
        <end position="658"/>
    </location>
</feature>
<reference evidence="11" key="1">
    <citation type="journal article" date="2012" name="G3 (Bethesda)">
        <title>Pichia sorbitophila, an interspecies yeast hybrid reveals early steps of genome resolution following polyploidization.</title>
        <authorList>
            <person name="Leh Louis V."/>
            <person name="Despons L."/>
            <person name="Friedrich A."/>
            <person name="Martin T."/>
            <person name="Durrens P."/>
            <person name="Casaregola S."/>
            <person name="Neuveglise C."/>
            <person name="Fairhead C."/>
            <person name="Marck C."/>
            <person name="Cruz J.A."/>
            <person name="Straub M.L."/>
            <person name="Kugler V."/>
            <person name="Sacerdot C."/>
            <person name="Uzunov Z."/>
            <person name="Thierry A."/>
            <person name="Weiss S."/>
            <person name="Bleykasten C."/>
            <person name="De Montigny J."/>
            <person name="Jacques N."/>
            <person name="Jung P."/>
            <person name="Lemaire M."/>
            <person name="Mallet S."/>
            <person name="Morel G."/>
            <person name="Richard G.F."/>
            <person name="Sarkar A."/>
            <person name="Savel G."/>
            <person name="Schacherer J."/>
            <person name="Seret M.L."/>
            <person name="Talla E."/>
            <person name="Samson G."/>
            <person name="Jubin C."/>
            <person name="Poulain J."/>
            <person name="Vacherie B."/>
            <person name="Barbe V."/>
            <person name="Pelletier E."/>
            <person name="Sherman D.J."/>
            <person name="Westhof E."/>
            <person name="Weissenbach J."/>
            <person name="Baret P.V."/>
            <person name="Wincker P."/>
            <person name="Gaillardin C."/>
            <person name="Dujon B."/>
            <person name="Souciet J.L."/>
        </authorList>
    </citation>
    <scope>NUCLEOTIDE SEQUENCE [LARGE SCALE GENOMIC DNA]</scope>
    <source>
        <strain evidence="11">CBS 270.75 / DBVPG 7215 / KCTC 17166 / NRRL Y-17582</strain>
    </source>
</reference>
<sequence>MVMMMCIRNLQRLGRSAALRKAAATPSLTVRFVSRTSVLLDRYSRGSGYQSNSRGGSGGNNSYRRPSRGGWDRPNRSRYDKWDKHEEEFEFKNSKFTEVKKLTAEEMSEEISIESLKKEGLLHEQLYDAVKMQNFESLTPVQQRTIKPILMTSNDVVARAKTGTGKTMAFLIPMFQRLFMTQNEYSDKVKCVVVAPTRDLAEQIQFEVLKLQKANKALRKFSSICLIGGTSLVNSMRRMDRHAPSIVIATPGRLLDVMGNSGDKYFNAVDFKVLDEADTLLDIGFKADLQRISSTLNSLNQKGAEHIRTLLFSATISSNVQELANNIMNGDTCLFIDTVHKDEPEAHEKITQNLIVSESYAHNLVAPVETIEKHLKKRKFKAILFLPTVKSVEFYGNLLKKLFRSLPISLFHGKVSQQRRSRLVKEFKASKHGLFICTDVGARGMDFPEVDHVYQLGVPSGLSNYVHRIGRTARGGREGEATIFLCKQELPFINELERQKNIQIANQEEYTPDSAIEEKCYSGLSQQDYELEEFLKSCLSFYRSVMQEFRLRDDITASVGSAYGNILGGSEKIKLDSNVIARYANIRNRKMINEVFDLGGSQRHRSSDQFDYFEDSNSSKSYQKGSYGSRGHFDNYQRRSNLKYSGNRNNSSNPSIDY</sequence>
<evidence type="ECO:0000256" key="7">
    <source>
        <dbReference type="SAM" id="MobiDB-lite"/>
    </source>
</evidence>
<comment type="similarity">
    <text evidence="6">Belongs to the DEAD box helicase family.</text>
</comment>
<evidence type="ECO:0000256" key="4">
    <source>
        <dbReference type="ARBA" id="ARBA00022840"/>
    </source>
</evidence>
<feature type="compositionally biased region" description="Low complexity" evidence="7">
    <location>
        <begin position="616"/>
        <end position="629"/>
    </location>
</feature>
<dbReference type="PROSITE" id="PS51192">
    <property type="entry name" value="HELICASE_ATP_BIND_1"/>
    <property type="match status" value="1"/>
</dbReference>
<feature type="domain" description="Helicase C-terminal" evidence="9">
    <location>
        <begin position="370"/>
        <end position="517"/>
    </location>
</feature>
<evidence type="ECO:0000256" key="1">
    <source>
        <dbReference type="ARBA" id="ARBA00022741"/>
    </source>
</evidence>
<dbReference type="SMART" id="SM00487">
    <property type="entry name" value="DEXDc"/>
    <property type="match status" value="1"/>
</dbReference>
<protein>
    <recommendedName>
        <fullName evidence="6">ATP-dependent RNA helicase</fullName>
        <ecNumber evidence="6">3.6.4.13</ecNumber>
    </recommendedName>
</protein>
<dbReference type="CDD" id="cd18787">
    <property type="entry name" value="SF2_C_DEAD"/>
    <property type="match status" value="1"/>
</dbReference>
<keyword evidence="3 6" id="KW-0347">Helicase</keyword>
<dbReference type="GO" id="GO:0002151">
    <property type="term" value="F:G-quadruplex RNA binding"/>
    <property type="evidence" value="ECO:0007669"/>
    <property type="project" value="EnsemblFungi"/>
</dbReference>
<dbReference type="RefSeq" id="XP_003646059.1">
    <property type="nucleotide sequence ID" value="XM_003646011.1"/>
</dbReference>
<dbReference type="InterPro" id="IPR001650">
    <property type="entry name" value="Helicase_C-like"/>
</dbReference>
<dbReference type="InterPro" id="IPR014001">
    <property type="entry name" value="Helicase_ATP-bd"/>
</dbReference>
<dbReference type="Pfam" id="PF00271">
    <property type="entry name" value="Helicase_C"/>
    <property type="match status" value="1"/>
</dbReference>
<dbReference type="STRING" id="931890.G8JT89"/>